<organism evidence="2 5">
    <name type="scientific">Candidatus Hakubella thermalkaliphila</name>
    <dbReference type="NCBI Taxonomy" id="2754717"/>
    <lineage>
        <taxon>Bacteria</taxon>
        <taxon>Bacillati</taxon>
        <taxon>Actinomycetota</taxon>
        <taxon>Actinomycetota incertae sedis</taxon>
        <taxon>Candidatus Hakubellales</taxon>
        <taxon>Candidatus Hakubellaceae</taxon>
        <taxon>Candidatus Hakubella</taxon>
    </lineage>
</organism>
<feature type="transmembrane region" description="Helical" evidence="1">
    <location>
        <begin position="64"/>
        <end position="82"/>
    </location>
</feature>
<name>A0A6V8P144_9ACTN</name>
<dbReference type="Proteomes" id="UP000576480">
    <property type="component" value="Unassembled WGS sequence"/>
</dbReference>
<gene>
    <name evidence="2" type="ORF">HKBW3S25_00876</name>
    <name evidence="3" type="ORF">HKBW3S33_00791</name>
    <name evidence="4" type="ORF">HKBW3S43_01623</name>
</gene>
<proteinExistence type="predicted"/>
<evidence type="ECO:0000313" key="6">
    <source>
        <dbReference type="Proteomes" id="UP000576480"/>
    </source>
</evidence>
<dbReference type="EMBL" id="BLRX01000083">
    <property type="protein sequence ID" value="GFP25404.1"/>
    <property type="molecule type" value="Genomic_DNA"/>
</dbReference>
<evidence type="ECO:0000313" key="7">
    <source>
        <dbReference type="Proteomes" id="UP000591948"/>
    </source>
</evidence>
<dbReference type="EMBL" id="BLRY01000031">
    <property type="protein sequence ID" value="GFP27378.1"/>
    <property type="molecule type" value="Genomic_DNA"/>
</dbReference>
<keyword evidence="1" id="KW-1133">Transmembrane helix</keyword>
<accession>A0A6V8P144</accession>
<reference evidence="5 6" key="1">
    <citation type="journal article" date="2020" name="Front. Microbiol.">
        <title>Single-cell genomics of novel Actinobacteria with the Wood-Ljungdahl pathway discovered in a serpentinizing system.</title>
        <authorList>
            <person name="Merino N."/>
            <person name="Kawai M."/>
            <person name="Boyd E.S."/>
            <person name="Colman D.R."/>
            <person name="McGlynn S.E."/>
            <person name="Nealson K.H."/>
            <person name="Kurokawa K."/>
            <person name="Hongoh Y."/>
        </authorList>
    </citation>
    <scope>NUCLEOTIDE SEQUENCE [LARGE SCALE GENOMIC DNA]</scope>
    <source>
        <strain evidence="2 5">S25</strain>
        <strain evidence="3 7">S33</strain>
        <strain evidence="4 6">S43</strain>
    </source>
</reference>
<keyword evidence="1" id="KW-0472">Membrane</keyword>
<comment type="caution">
    <text evidence="2">The sequence shown here is derived from an EMBL/GenBank/DDBJ whole genome shotgun (WGS) entry which is preliminary data.</text>
</comment>
<dbReference type="Proteomes" id="UP000591948">
    <property type="component" value="Unassembled WGS sequence"/>
</dbReference>
<evidence type="ECO:0000313" key="5">
    <source>
        <dbReference type="Proteomes" id="UP000543224"/>
    </source>
</evidence>
<evidence type="ECO:0008006" key="8">
    <source>
        <dbReference type="Google" id="ProtNLM"/>
    </source>
</evidence>
<dbReference type="EMBL" id="BLSB01000241">
    <property type="protein sequence ID" value="GFP35836.1"/>
    <property type="molecule type" value="Genomic_DNA"/>
</dbReference>
<dbReference type="AlphaFoldDB" id="A0A6V8P144"/>
<dbReference type="Proteomes" id="UP000543224">
    <property type="component" value="Unassembled WGS sequence"/>
</dbReference>
<evidence type="ECO:0000313" key="2">
    <source>
        <dbReference type="EMBL" id="GFP25404.1"/>
    </source>
</evidence>
<keyword evidence="7" id="KW-1185">Reference proteome</keyword>
<keyword evidence="1" id="KW-0812">Transmembrane</keyword>
<dbReference type="RefSeq" id="WP_176230330.1">
    <property type="nucleotide sequence ID" value="NZ_BLRY01000031.1"/>
</dbReference>
<evidence type="ECO:0000313" key="4">
    <source>
        <dbReference type="EMBL" id="GFP35836.1"/>
    </source>
</evidence>
<evidence type="ECO:0000313" key="3">
    <source>
        <dbReference type="EMBL" id="GFP27378.1"/>
    </source>
</evidence>
<evidence type="ECO:0000256" key="1">
    <source>
        <dbReference type="SAM" id="Phobius"/>
    </source>
</evidence>
<protein>
    <recommendedName>
        <fullName evidence="8">DUF4258 domain-containing protein</fullName>
    </recommendedName>
</protein>
<sequence length="87" mass="10274">MEIQIDPHTLERAEERGTSEKEIVDVVNTGFSIPAKYGRVGKAKIYDFEQRRYNKYYKQKRVEVFYIVEGNAIITVTIYVFYGKWEG</sequence>